<dbReference type="InterPro" id="IPR027463">
    <property type="entry name" value="AcrB_DN_DC_subdom"/>
</dbReference>
<dbReference type="InterPro" id="IPR001036">
    <property type="entry name" value="Acrflvin-R"/>
</dbReference>
<gene>
    <name evidence="2" type="ORF">IFO68_15545</name>
</gene>
<feature type="transmembrane region" description="Helical" evidence="1">
    <location>
        <begin position="993"/>
        <end position="1019"/>
    </location>
</feature>
<keyword evidence="1" id="KW-0472">Membrane</keyword>
<comment type="caution">
    <text evidence="2">The sequence shown here is derived from an EMBL/GenBank/DDBJ whole genome shotgun (WGS) entry which is preliminary data.</text>
</comment>
<proteinExistence type="predicted"/>
<feature type="transmembrane region" description="Helical" evidence="1">
    <location>
        <begin position="452"/>
        <end position="476"/>
    </location>
</feature>
<dbReference type="Proteomes" id="UP000649768">
    <property type="component" value="Unassembled WGS sequence"/>
</dbReference>
<dbReference type="PANTHER" id="PTHR32063">
    <property type="match status" value="1"/>
</dbReference>
<dbReference type="Pfam" id="PF00873">
    <property type="entry name" value="ACR_tran"/>
    <property type="match status" value="1"/>
</dbReference>
<reference evidence="2 3" key="1">
    <citation type="submission" date="2020-09" db="EMBL/GenBank/DDBJ databases">
        <title>Photobacterium sp. CAU 1568 isolated from sand of Sido Beach.</title>
        <authorList>
            <person name="Kim W."/>
        </authorList>
    </citation>
    <scope>NUCLEOTIDE SEQUENCE [LARGE SCALE GENOMIC DNA]</scope>
    <source>
        <strain evidence="2 3">CAU 1568</strain>
    </source>
</reference>
<organism evidence="2 3">
    <name type="scientific">Photobacterium arenosum</name>
    <dbReference type="NCBI Taxonomy" id="2774143"/>
    <lineage>
        <taxon>Bacteria</taxon>
        <taxon>Pseudomonadati</taxon>
        <taxon>Pseudomonadota</taxon>
        <taxon>Gammaproteobacteria</taxon>
        <taxon>Vibrionales</taxon>
        <taxon>Vibrionaceae</taxon>
        <taxon>Photobacterium</taxon>
    </lineage>
</organism>
<dbReference type="Gene3D" id="1.20.1640.10">
    <property type="entry name" value="Multidrug efflux transporter AcrB transmembrane domain"/>
    <property type="match status" value="2"/>
</dbReference>
<feature type="transmembrane region" description="Helical" evidence="1">
    <location>
        <begin position="918"/>
        <end position="940"/>
    </location>
</feature>
<feature type="transmembrane region" description="Helical" evidence="1">
    <location>
        <begin position="522"/>
        <end position="544"/>
    </location>
</feature>
<dbReference type="SUPFAM" id="SSF82693">
    <property type="entry name" value="Multidrug efflux transporter AcrB pore domain, PN1, PN2, PC1 and PC2 subdomains"/>
    <property type="match status" value="2"/>
</dbReference>
<name>A0ABR9BNF0_9GAMM</name>
<accession>A0ABR9BNF0</accession>
<evidence type="ECO:0000313" key="2">
    <source>
        <dbReference type="EMBL" id="MBD8514094.1"/>
    </source>
</evidence>
<evidence type="ECO:0000256" key="1">
    <source>
        <dbReference type="SAM" id="Phobius"/>
    </source>
</evidence>
<sequence length="1037" mass="113270">MIRYFASHPTAAHLLMILLILAGLLTLPSLQRETFPRLASDTVRVLVPYPGASPRDVENGICRPLEDATEAIPNLLEVLCEARNNLAQMTLTMVEGRDFSVFQEDIRSAVDSIDSFPDEAETPVVEEMGRTSPVVTIAVTASGLSQTELKTLAEQLKTKMLRQPEIPIVRIEGFSTRQLRVSVSPEQLRFYGLTLEEVSQRIASQNLNLPLGSLETVSRSYDLSLDDQRVTAAELANLTILSGHTGSQIQLSDLATIEERFSEPENQARLNGQPAALLNVRKNITDDSLSVLAAVESFVSAEHDHLPESVQLTLIQNNTSIVVDRLNMLIENAWQGLILVFLSLLLFFRLRYTFWVVAGLPVSFLASFFVLSSLGITLNMMSIVALLLALGILMDDAIVISESIAEQSRLGKKPLAAVTDGVARVASGVLSSFATTVLIFGALLFIEGEIGQVLRVIPAVLLVVISVSLIEAFLILPSHLHHTLMHDKPSPDNRFRTRINQAFLQLQQRTGQAVESAMHYRYAVLGGSLALLMLSIGMLVSGHLKFQALPDMDGDVLEARLILPSGTPFHVTAQSVDRVLSALNQATDSLASQASESLVKAITVTYSHNADAFETGAHLATISVDLLTAEQRVTEMDTLTQAWSDALPALPQVAQVIFTEPSLGPAGRAIELRLQGRDLAQLSEASYELQQWLKGYAGVYNVFDDLRPGKPELRFTLKPEALASGLTSAQAAAQLRQAFHGVTVDEIYRGIDDLEITVQLAAESQLNLESLEYFPLLHPRTGDRIPLLSVADIYFERDYSRIHRIDSQQTVTVFGAVHSQKANAQAVVTDTLARFLPELQTRFPGITLQVEGEIKNSRITQTSVRNGFLIGLIGIFVLLSIQFRTYAEPLIVMLAIPLSLIGVIAGHMLMGYPLTMPSMVGFVSLAGIVVNNAILLVTYVKANVLEGMSLQDAARKASEARLRAMLLTTVTTIAGMLPLLFETSLQAQVMIPLVISITFGLLAASLLVLFVVPCIYGILADYRALKAYKSWTPVTES</sequence>
<keyword evidence="1" id="KW-1133">Transmembrane helix</keyword>
<dbReference type="RefSeq" id="WP_192016808.1">
    <property type="nucleotide sequence ID" value="NZ_JACYTP010000010.1"/>
</dbReference>
<dbReference type="SUPFAM" id="SSF82866">
    <property type="entry name" value="Multidrug efflux transporter AcrB transmembrane domain"/>
    <property type="match status" value="2"/>
</dbReference>
<feature type="transmembrane region" description="Helical" evidence="1">
    <location>
        <begin position="960"/>
        <end position="981"/>
    </location>
</feature>
<protein>
    <submittedName>
        <fullName evidence="2">Efflux RND transporter permease subunit</fullName>
    </submittedName>
</protein>
<dbReference type="Gene3D" id="3.30.2090.10">
    <property type="entry name" value="Multidrug efflux transporter AcrB TolC docking domain, DN and DC subdomains"/>
    <property type="match status" value="2"/>
</dbReference>
<keyword evidence="3" id="KW-1185">Reference proteome</keyword>
<feature type="transmembrane region" description="Helical" evidence="1">
    <location>
        <begin position="864"/>
        <end position="883"/>
    </location>
</feature>
<feature type="transmembrane region" description="Helical" evidence="1">
    <location>
        <begin position="421"/>
        <end position="446"/>
    </location>
</feature>
<dbReference type="Gene3D" id="3.30.70.1320">
    <property type="entry name" value="Multidrug efflux transporter AcrB pore domain like"/>
    <property type="match status" value="1"/>
</dbReference>
<dbReference type="Gene3D" id="3.30.70.1430">
    <property type="entry name" value="Multidrug efflux transporter AcrB pore domain"/>
    <property type="match status" value="2"/>
</dbReference>
<feature type="transmembrane region" description="Helical" evidence="1">
    <location>
        <begin position="380"/>
        <end position="400"/>
    </location>
</feature>
<feature type="transmembrane region" description="Helical" evidence="1">
    <location>
        <begin position="326"/>
        <end position="347"/>
    </location>
</feature>
<dbReference type="PRINTS" id="PR00702">
    <property type="entry name" value="ACRIFLAVINRP"/>
</dbReference>
<dbReference type="SUPFAM" id="SSF82714">
    <property type="entry name" value="Multidrug efflux transporter AcrB TolC docking domain, DN and DC subdomains"/>
    <property type="match status" value="2"/>
</dbReference>
<evidence type="ECO:0000313" key="3">
    <source>
        <dbReference type="Proteomes" id="UP000649768"/>
    </source>
</evidence>
<keyword evidence="1" id="KW-0812">Transmembrane</keyword>
<feature type="transmembrane region" description="Helical" evidence="1">
    <location>
        <begin position="354"/>
        <end position="374"/>
    </location>
</feature>
<dbReference type="PANTHER" id="PTHR32063:SF33">
    <property type="entry name" value="RND SUPERFAMILY EFFLUX PUMP PERMEASE COMPONENT"/>
    <property type="match status" value="1"/>
</dbReference>
<dbReference type="EMBL" id="JACYTP010000010">
    <property type="protein sequence ID" value="MBD8514094.1"/>
    <property type="molecule type" value="Genomic_DNA"/>
</dbReference>
<feature type="transmembrane region" description="Helical" evidence="1">
    <location>
        <begin position="890"/>
        <end position="912"/>
    </location>
</feature>
<dbReference type="Gene3D" id="3.30.70.1440">
    <property type="entry name" value="Multidrug efflux transporter AcrB pore domain"/>
    <property type="match status" value="1"/>
</dbReference>